<feature type="transmembrane region" description="Helical" evidence="9">
    <location>
        <begin position="84"/>
        <end position="105"/>
    </location>
</feature>
<evidence type="ECO:0000256" key="9">
    <source>
        <dbReference type="SAM" id="Phobius"/>
    </source>
</evidence>
<dbReference type="Proteomes" id="UP000184206">
    <property type="component" value="Unassembled WGS sequence"/>
</dbReference>
<dbReference type="RefSeq" id="WP_072708763.1">
    <property type="nucleotide sequence ID" value="NZ_FRCF01000002.1"/>
</dbReference>
<feature type="transmembrane region" description="Helical" evidence="9">
    <location>
        <begin position="12"/>
        <end position="33"/>
    </location>
</feature>
<evidence type="ECO:0000313" key="11">
    <source>
        <dbReference type="EMBL" id="SHL72332.1"/>
    </source>
</evidence>
<comment type="similarity">
    <text evidence="8">Belongs to the TRAP transporter small permease family.</text>
</comment>
<keyword evidence="7 9" id="KW-0472">Membrane</keyword>
<dbReference type="Pfam" id="PF04290">
    <property type="entry name" value="DctQ"/>
    <property type="match status" value="1"/>
</dbReference>
<dbReference type="GO" id="GO:0015740">
    <property type="term" value="P:C4-dicarboxylate transport"/>
    <property type="evidence" value="ECO:0007669"/>
    <property type="project" value="TreeGrafter"/>
</dbReference>
<keyword evidence="2" id="KW-0813">Transport</keyword>
<dbReference type="AlphaFoldDB" id="A0A1M7CYJ4"/>
<feature type="domain" description="Tripartite ATP-independent periplasmic transporters DctQ component" evidence="10">
    <location>
        <begin position="21"/>
        <end position="149"/>
    </location>
</feature>
<evidence type="ECO:0000256" key="3">
    <source>
        <dbReference type="ARBA" id="ARBA00022475"/>
    </source>
</evidence>
<dbReference type="GO" id="GO:0005886">
    <property type="term" value="C:plasma membrane"/>
    <property type="evidence" value="ECO:0007669"/>
    <property type="project" value="UniProtKB-SubCell"/>
</dbReference>
<dbReference type="PANTHER" id="PTHR35011:SF2">
    <property type="entry name" value="2,3-DIKETO-L-GULONATE TRAP TRANSPORTER SMALL PERMEASE PROTEIN YIAM"/>
    <property type="match status" value="1"/>
</dbReference>
<dbReference type="GO" id="GO:0022857">
    <property type="term" value="F:transmembrane transporter activity"/>
    <property type="evidence" value="ECO:0007669"/>
    <property type="project" value="TreeGrafter"/>
</dbReference>
<evidence type="ECO:0000259" key="10">
    <source>
        <dbReference type="Pfam" id="PF04290"/>
    </source>
</evidence>
<accession>A0A1M7CYJ4</accession>
<keyword evidence="3" id="KW-1003">Cell membrane</keyword>
<evidence type="ECO:0000256" key="2">
    <source>
        <dbReference type="ARBA" id="ARBA00022448"/>
    </source>
</evidence>
<keyword evidence="5 9" id="KW-0812">Transmembrane</keyword>
<dbReference type="EMBL" id="FRCF01000002">
    <property type="protein sequence ID" value="SHL72332.1"/>
    <property type="molecule type" value="Genomic_DNA"/>
</dbReference>
<dbReference type="OrthoDB" id="9815614at2"/>
<proteinExistence type="inferred from homology"/>
<evidence type="ECO:0000256" key="1">
    <source>
        <dbReference type="ARBA" id="ARBA00004429"/>
    </source>
</evidence>
<dbReference type="InterPro" id="IPR055348">
    <property type="entry name" value="DctQ"/>
</dbReference>
<keyword evidence="12" id="KW-1185">Reference proteome</keyword>
<reference evidence="11 12" key="1">
    <citation type="submission" date="2016-11" db="EMBL/GenBank/DDBJ databases">
        <authorList>
            <person name="Jaros S."/>
            <person name="Januszkiewicz K."/>
            <person name="Wedrychowicz H."/>
        </authorList>
    </citation>
    <scope>NUCLEOTIDE SEQUENCE [LARGE SCALE GENOMIC DNA]</scope>
    <source>
        <strain evidence="11 12">DSM 16010</strain>
    </source>
</reference>
<name>A0A1M7CYJ4_9BACL</name>
<protein>
    <submittedName>
        <fullName evidence="11">TRAP-type C4-dicarboxylate transport system, small permease component</fullName>
    </submittedName>
</protein>
<organism evidence="11 12">
    <name type="scientific">Lacicoccus alkaliphilus DSM 16010</name>
    <dbReference type="NCBI Taxonomy" id="1123231"/>
    <lineage>
        <taxon>Bacteria</taxon>
        <taxon>Bacillati</taxon>
        <taxon>Bacillota</taxon>
        <taxon>Bacilli</taxon>
        <taxon>Bacillales</taxon>
        <taxon>Salinicoccaceae</taxon>
        <taxon>Lacicoccus</taxon>
    </lineage>
</organism>
<evidence type="ECO:0000256" key="4">
    <source>
        <dbReference type="ARBA" id="ARBA00022519"/>
    </source>
</evidence>
<keyword evidence="6 9" id="KW-1133">Transmembrane helix</keyword>
<evidence type="ECO:0000256" key="7">
    <source>
        <dbReference type="ARBA" id="ARBA00023136"/>
    </source>
</evidence>
<evidence type="ECO:0000313" key="12">
    <source>
        <dbReference type="Proteomes" id="UP000184206"/>
    </source>
</evidence>
<dbReference type="STRING" id="1123231.SAMN02745189_00931"/>
<keyword evidence="4" id="KW-0997">Cell inner membrane</keyword>
<evidence type="ECO:0000256" key="6">
    <source>
        <dbReference type="ARBA" id="ARBA00022989"/>
    </source>
</evidence>
<feature type="transmembrane region" description="Helical" evidence="9">
    <location>
        <begin position="125"/>
        <end position="142"/>
    </location>
</feature>
<evidence type="ECO:0000256" key="8">
    <source>
        <dbReference type="ARBA" id="ARBA00038436"/>
    </source>
</evidence>
<gene>
    <name evidence="11" type="ORF">SAMN02745189_00931</name>
</gene>
<comment type="subcellular location">
    <subcellularLocation>
        <location evidence="1">Cell inner membrane</location>
        <topology evidence="1">Multi-pass membrane protein</topology>
    </subcellularLocation>
</comment>
<dbReference type="InterPro" id="IPR007387">
    <property type="entry name" value="TRAP_DctQ"/>
</dbReference>
<dbReference type="PANTHER" id="PTHR35011">
    <property type="entry name" value="2,3-DIKETO-L-GULONATE TRAP TRANSPORTER SMALL PERMEASE PROTEIN YIAM"/>
    <property type="match status" value="1"/>
</dbReference>
<evidence type="ECO:0000256" key="5">
    <source>
        <dbReference type="ARBA" id="ARBA00022692"/>
    </source>
</evidence>
<sequence length="157" mass="18056">MKKTTKKPIEAYVSLLLLAVMTVIMFAEVIARYIFNSSISWSSELVRYLFIWFIFISASYAVVEKAHIRIESIPMIIPTKIRPYTNLIGKFIWASLSIFVAYIGLQYSLTVWNSTSPALQWSMGLMYLGIPIGYFLMTLRLIKQLIVEIRSLKSSNL</sequence>
<feature type="transmembrane region" description="Helical" evidence="9">
    <location>
        <begin position="45"/>
        <end position="63"/>
    </location>
</feature>